<feature type="region of interest" description="Disordered" evidence="1">
    <location>
        <begin position="63"/>
        <end position="148"/>
    </location>
</feature>
<feature type="compositionally biased region" description="Basic and acidic residues" evidence="1">
    <location>
        <begin position="107"/>
        <end position="130"/>
    </location>
</feature>
<evidence type="ECO:0000313" key="4">
    <source>
        <dbReference type="Proteomes" id="UP001221838"/>
    </source>
</evidence>
<dbReference type="Proteomes" id="UP001221838">
    <property type="component" value="Unassembled WGS sequence"/>
</dbReference>
<dbReference type="EMBL" id="JAQNDM010000002">
    <property type="protein sequence ID" value="MDC0713316.1"/>
    <property type="molecule type" value="Genomic_DNA"/>
</dbReference>
<evidence type="ECO:0000313" key="3">
    <source>
        <dbReference type="EMBL" id="MDC0713316.1"/>
    </source>
</evidence>
<dbReference type="Pfam" id="PF15521">
    <property type="entry name" value="Ntox11"/>
    <property type="match status" value="1"/>
</dbReference>
<evidence type="ECO:0000256" key="1">
    <source>
        <dbReference type="SAM" id="MobiDB-lite"/>
    </source>
</evidence>
<feature type="domain" description="Novel toxin 11" evidence="2">
    <location>
        <begin position="446"/>
        <end position="554"/>
    </location>
</feature>
<feature type="region of interest" description="Disordered" evidence="1">
    <location>
        <begin position="1"/>
        <end position="51"/>
    </location>
</feature>
<feature type="compositionally biased region" description="Basic and acidic residues" evidence="1">
    <location>
        <begin position="19"/>
        <end position="32"/>
    </location>
</feature>
<organism evidence="3 4">
    <name type="scientific">Stigmatella ashevillensis</name>
    <dbReference type="NCBI Taxonomy" id="2995309"/>
    <lineage>
        <taxon>Bacteria</taxon>
        <taxon>Pseudomonadati</taxon>
        <taxon>Myxococcota</taxon>
        <taxon>Myxococcia</taxon>
        <taxon>Myxococcales</taxon>
        <taxon>Cystobacterineae</taxon>
        <taxon>Archangiaceae</taxon>
        <taxon>Stigmatella</taxon>
    </lineage>
</organism>
<protein>
    <recommendedName>
        <fullName evidence="2">Novel toxin 11 domain-containing protein</fullName>
    </recommendedName>
</protein>
<comment type="caution">
    <text evidence="3">The sequence shown here is derived from an EMBL/GenBank/DDBJ whole genome shotgun (WGS) entry which is preliminary data.</text>
</comment>
<evidence type="ECO:0000259" key="2">
    <source>
        <dbReference type="Pfam" id="PF15521"/>
    </source>
</evidence>
<keyword evidence="4" id="KW-1185">Reference proteome</keyword>
<sequence length="580" mass="63130">MNERKPLKNSESRSTAARAEQEPNSEREERGSAAHVVQRLREGGSTPLRSGEVLALQRAIGNRSAGRLLSPAPAARSGAPIQAMAEADAAQSESGGEPPQYSWLRAKAKEKPEESPSFTKREKRDLHREIQSNPQLNNAMGQTGFDAGPSKVEKALQARFPKGPLLSDAEWNAVRTFSGHPEGRQWLAAAGLPTQEQAKAYMTARDFHGYNLLPGPTKLFLATYYKHDPNGPKRGLPPPYAVYLSVTAQNDAQQNERINQNVKEQWIETLMGGAWTREAKYAVSRGAVVNPKNRDQQLNEAQVGGRHQQATQVLRNVFYLLHAGLQTYDKKNNQYDFYKGPVAKILSHGGRVNIRIPALAEGDGDANALLDWLGMTEDGGKGEPSGAVFERFAGTHHVEIGSNKAGDPGKRGSFKEIGGVPAFVKAKAHRNRLLGMNLAVGGLGKHDFNGDVILPDGAHGHMFIGFRKPTQKRDGALQIGIETTEPGGFSTVGYIHNWRSSEKTANPVSSVGGLKADKVGDESTKNARTIDLALLGQGGWKEPLDQIRSRFEGKLKAAQDEQARKEVFDELAGPSISLNK</sequence>
<feature type="compositionally biased region" description="Polar residues" evidence="1">
    <location>
        <begin position="131"/>
        <end position="141"/>
    </location>
</feature>
<feature type="compositionally biased region" description="Basic and acidic residues" evidence="1">
    <location>
        <begin position="1"/>
        <end position="11"/>
    </location>
</feature>
<dbReference type="RefSeq" id="WP_272143532.1">
    <property type="nucleotide sequence ID" value="NZ_JAQNDM010000002.1"/>
</dbReference>
<gene>
    <name evidence="3" type="ORF">POL68_32940</name>
</gene>
<reference evidence="3 4" key="1">
    <citation type="submission" date="2022-11" db="EMBL/GenBank/DDBJ databases">
        <title>Minimal conservation of predation-associated metabolite biosynthetic gene clusters underscores biosynthetic potential of Myxococcota including descriptions for ten novel species: Archangium lansinium sp. nov., Myxococcus landrumus sp. nov., Nannocystis bai.</title>
        <authorList>
            <person name="Ahearne A."/>
            <person name="Stevens C."/>
            <person name="Dowd S."/>
        </authorList>
    </citation>
    <scope>NUCLEOTIDE SEQUENCE [LARGE SCALE GENOMIC DNA]</scope>
    <source>
        <strain evidence="3 4">NCWAL01</strain>
    </source>
</reference>
<accession>A0ABT5DIF7</accession>
<proteinExistence type="predicted"/>
<dbReference type="InterPro" id="IPR029121">
    <property type="entry name" value="Ntox11"/>
</dbReference>
<name>A0ABT5DIF7_9BACT</name>